<dbReference type="EMBL" id="JACACB010000004">
    <property type="protein sequence ID" value="MCO8297319.1"/>
    <property type="molecule type" value="Genomic_DNA"/>
</dbReference>
<dbReference type="RefSeq" id="WP_178891410.1">
    <property type="nucleotide sequence ID" value="NZ_JABEVO010000003.1"/>
</dbReference>
<evidence type="ECO:0000313" key="2">
    <source>
        <dbReference type="Proteomes" id="UP001057280"/>
    </source>
</evidence>
<evidence type="ECO:0000313" key="1">
    <source>
        <dbReference type="EMBL" id="MCO8297319.1"/>
    </source>
</evidence>
<gene>
    <name evidence="1" type="ORF">HXW75_02395</name>
</gene>
<proteinExistence type="predicted"/>
<dbReference type="AlphaFoldDB" id="A0AB35HM46"/>
<sequence>MMLKIAGYFIQVEEDANLLANQSRIGEYSPYEQKIRLSNNLNGQQKDETLIHEILEAINDIYELGLDHNEQLCKLSVAIHQILTDNKHLLNVYGFYV</sequence>
<name>A0AB35HM46_TETHA</name>
<reference evidence="1" key="2">
    <citation type="journal article" date="2021" name="BMC Microbiol.">
        <title>The diversity among the species Tetragenococcus halophilus including new isolates from a lupine seed fermentation.</title>
        <authorList>
            <person name="Link T."/>
            <person name="Vogel R.F."/>
            <person name="Ehrmann M.A."/>
        </authorList>
    </citation>
    <scope>NUCLEOTIDE SEQUENCE</scope>
    <source>
        <strain evidence="1">TMW 2.2257</strain>
    </source>
</reference>
<accession>A0AB35HM46</accession>
<comment type="caution">
    <text evidence="1">The sequence shown here is derived from an EMBL/GenBank/DDBJ whole genome shotgun (WGS) entry which is preliminary data.</text>
</comment>
<dbReference type="Proteomes" id="UP001057280">
    <property type="component" value="Unassembled WGS sequence"/>
</dbReference>
<organism evidence="1 2">
    <name type="scientific">Tetragenococcus halophilus</name>
    <name type="common">Pediococcus halophilus</name>
    <dbReference type="NCBI Taxonomy" id="51669"/>
    <lineage>
        <taxon>Bacteria</taxon>
        <taxon>Bacillati</taxon>
        <taxon>Bacillota</taxon>
        <taxon>Bacilli</taxon>
        <taxon>Lactobacillales</taxon>
        <taxon>Enterococcaceae</taxon>
        <taxon>Tetragenococcus</taxon>
    </lineage>
</organism>
<protein>
    <submittedName>
        <fullName evidence="1">Uncharacterized protein</fullName>
    </submittedName>
</protein>
<reference evidence="1" key="1">
    <citation type="submission" date="2020-06" db="EMBL/GenBank/DDBJ databases">
        <authorList>
            <person name="Link T."/>
            <person name="Ehrmann M."/>
        </authorList>
    </citation>
    <scope>NUCLEOTIDE SEQUENCE</scope>
    <source>
        <strain evidence="1">TMW 2.2257</strain>
    </source>
</reference>